<evidence type="ECO:0000313" key="2">
    <source>
        <dbReference type="Proteomes" id="UP000199459"/>
    </source>
</evidence>
<evidence type="ECO:0000313" key="1">
    <source>
        <dbReference type="EMBL" id="SEN03729.1"/>
    </source>
</evidence>
<dbReference type="GO" id="GO:0016740">
    <property type="term" value="F:transferase activity"/>
    <property type="evidence" value="ECO:0007669"/>
    <property type="project" value="UniProtKB-KW"/>
</dbReference>
<dbReference type="RefSeq" id="WP_090629520.1">
    <property type="nucleotide sequence ID" value="NZ_FOCP01000006.1"/>
</dbReference>
<dbReference type="Pfam" id="PF13527">
    <property type="entry name" value="Acetyltransf_9"/>
    <property type="match status" value="1"/>
</dbReference>
<dbReference type="Proteomes" id="UP000199459">
    <property type="component" value="Unassembled WGS sequence"/>
</dbReference>
<dbReference type="SUPFAM" id="SSF55729">
    <property type="entry name" value="Acyl-CoA N-acyltransferases (Nat)"/>
    <property type="match status" value="1"/>
</dbReference>
<dbReference type="Gene3D" id="3.40.630.30">
    <property type="match status" value="1"/>
</dbReference>
<sequence length="327" mass="37973">MEILTDDQRKKKWQCRWAAQQDQDALLALFKSAFGRPMPDGLWQWKYAWQNKPGMLAYTEDGIIAYYGGMPRTFCLNDKVIKAVQICDVMVAPQMRGILTRRGPFMQTADTFLSEQAGTDKPFRFAFGFPSHRHAKLGEKTGWYTRSDTFLETTWPAKRVRPYLSAWFKTRPLSPHDSATVNALWHIMQSTLPDCLIPRKDAAFFNWRYYRHPSHTYMTYVVSKRWKSKPVGIFTLRDHGAGSDMELMDLLGPPDILPILLSTALRITKVAGRKRLFSWMTPAVLQQLPVPETAQEISGVYVTPDYKRKIEEQRLHWWLMCGDTDFH</sequence>
<keyword evidence="1" id="KW-0808">Transferase</keyword>
<organism evidence="1 2">
    <name type="scientific">Nitrosomonas marina</name>
    <dbReference type="NCBI Taxonomy" id="917"/>
    <lineage>
        <taxon>Bacteria</taxon>
        <taxon>Pseudomonadati</taxon>
        <taxon>Pseudomonadota</taxon>
        <taxon>Betaproteobacteria</taxon>
        <taxon>Nitrosomonadales</taxon>
        <taxon>Nitrosomonadaceae</taxon>
        <taxon>Nitrosomonas</taxon>
    </lineage>
</organism>
<dbReference type="InterPro" id="IPR016181">
    <property type="entry name" value="Acyl_CoA_acyltransferase"/>
</dbReference>
<proteinExistence type="predicted"/>
<dbReference type="AlphaFoldDB" id="A0A1H8D911"/>
<dbReference type="STRING" id="917.SAMN05216326_11628"/>
<dbReference type="OrthoDB" id="8542820at2"/>
<gene>
    <name evidence="1" type="ORF">SAMN05216325_106112</name>
</gene>
<dbReference type="EMBL" id="FOCP01000006">
    <property type="protein sequence ID" value="SEN03729.1"/>
    <property type="molecule type" value="Genomic_DNA"/>
</dbReference>
<accession>A0A1H8D911</accession>
<reference evidence="1 2" key="1">
    <citation type="submission" date="2016-10" db="EMBL/GenBank/DDBJ databases">
        <authorList>
            <person name="de Groot N.N."/>
        </authorList>
    </citation>
    <scope>NUCLEOTIDE SEQUENCE [LARGE SCALE GENOMIC DNA]</scope>
    <source>
        <strain evidence="1 2">Nm22</strain>
    </source>
</reference>
<protein>
    <submittedName>
        <fullName evidence="1">Acetyltransferase (GNAT) domain-containing protein</fullName>
    </submittedName>
</protein>
<name>A0A1H8D911_9PROT</name>